<evidence type="ECO:0000259" key="11">
    <source>
        <dbReference type="Pfam" id="PF04413"/>
    </source>
</evidence>
<comment type="function">
    <text evidence="1 10">Involved in lipopolysaccharide (LPS) biosynthesis. Catalyzes the transfer of 3-deoxy-D-manno-octulosonate (Kdo) residue(s) from CMP-Kdo to lipid IV(A), the tetraacyldisaccharide-1,4'-bisphosphate precursor of lipid A.</text>
</comment>
<evidence type="ECO:0000256" key="5">
    <source>
        <dbReference type="ARBA" id="ARBA00022679"/>
    </source>
</evidence>
<dbReference type="InterPro" id="IPR007507">
    <property type="entry name" value="Glycos_transf_N"/>
</dbReference>
<dbReference type="Gene3D" id="3.40.50.11720">
    <property type="entry name" value="3-Deoxy-D-manno-octulosonic-acid transferase, N-terminal domain"/>
    <property type="match status" value="1"/>
</dbReference>
<feature type="site" description="Transition state stabilizer" evidence="9">
    <location>
        <position position="206"/>
    </location>
</feature>
<dbReference type="InterPro" id="IPR039901">
    <property type="entry name" value="Kdotransferase"/>
</dbReference>
<comment type="catalytic activity">
    <reaction evidence="7 10">
        <text>lipid IVA (E. coli) + CMP-3-deoxy-beta-D-manno-octulosonate = alpha-Kdo-(2-&gt;6)-lipid IVA (E. coli) + CMP + H(+)</text>
        <dbReference type="Rhea" id="RHEA:28066"/>
        <dbReference type="ChEBI" id="CHEBI:15378"/>
        <dbReference type="ChEBI" id="CHEBI:58603"/>
        <dbReference type="ChEBI" id="CHEBI:60364"/>
        <dbReference type="ChEBI" id="CHEBI:60377"/>
        <dbReference type="ChEBI" id="CHEBI:85987"/>
        <dbReference type="EC" id="2.4.99.12"/>
    </reaction>
</comment>
<dbReference type="Pfam" id="PF04413">
    <property type="entry name" value="Glycos_transf_N"/>
    <property type="match status" value="1"/>
</dbReference>
<dbReference type="PANTHER" id="PTHR42755">
    <property type="entry name" value="3-DEOXY-MANNO-OCTULOSONATE CYTIDYLYLTRANSFERASE"/>
    <property type="match status" value="1"/>
</dbReference>
<dbReference type="GO" id="GO:0009244">
    <property type="term" value="P:lipopolysaccharide core region biosynthetic process"/>
    <property type="evidence" value="ECO:0007669"/>
    <property type="project" value="UniProtKB-UniRule"/>
</dbReference>
<feature type="domain" description="3-deoxy-D-manno-octulosonic-acid transferase N-terminal" evidence="11">
    <location>
        <begin position="38"/>
        <end position="208"/>
    </location>
</feature>
<feature type="active site" description="Proton acceptor" evidence="8">
    <location>
        <position position="65"/>
    </location>
</feature>
<feature type="site" description="Transition state stabilizer" evidence="9">
    <location>
        <position position="132"/>
    </location>
</feature>
<proteinExistence type="inferred from homology"/>
<evidence type="ECO:0000313" key="12">
    <source>
        <dbReference type="EMBL" id="SDY25186.1"/>
    </source>
</evidence>
<reference evidence="12 13" key="1">
    <citation type="submission" date="2016-10" db="EMBL/GenBank/DDBJ databases">
        <authorList>
            <person name="de Groot N.N."/>
        </authorList>
    </citation>
    <scope>NUCLEOTIDE SEQUENCE [LARGE SCALE GENOMIC DNA]</scope>
    <source>
        <strain evidence="12 13">DSM 24677</strain>
    </source>
</reference>
<keyword evidence="10" id="KW-0448">Lipopolysaccharide biosynthesis</keyword>
<dbReference type="GO" id="GO:0043842">
    <property type="term" value="F:Kdo transferase activity"/>
    <property type="evidence" value="ECO:0007669"/>
    <property type="project" value="UniProtKB-EC"/>
</dbReference>
<dbReference type="GO" id="GO:0005886">
    <property type="term" value="C:plasma membrane"/>
    <property type="evidence" value="ECO:0007669"/>
    <property type="project" value="UniProtKB-SubCell"/>
</dbReference>
<keyword evidence="10" id="KW-1003">Cell membrane</keyword>
<dbReference type="RefSeq" id="WP_177170622.1">
    <property type="nucleotide sequence ID" value="NZ_CALJFH010000011.1"/>
</dbReference>
<evidence type="ECO:0000256" key="3">
    <source>
        <dbReference type="ARBA" id="ARBA00012621"/>
    </source>
</evidence>
<evidence type="ECO:0000256" key="6">
    <source>
        <dbReference type="ARBA" id="ARBA00031445"/>
    </source>
</evidence>
<keyword evidence="5 10" id="KW-0808">Transferase</keyword>
<dbReference type="GeneID" id="78123769"/>
<organism evidence="12 13">
    <name type="scientific">Lentibacter algarum</name>
    <dbReference type="NCBI Taxonomy" id="576131"/>
    <lineage>
        <taxon>Bacteria</taxon>
        <taxon>Pseudomonadati</taxon>
        <taxon>Pseudomonadota</taxon>
        <taxon>Alphaproteobacteria</taxon>
        <taxon>Rhodobacterales</taxon>
        <taxon>Roseobacteraceae</taxon>
        <taxon>Lentibacter</taxon>
    </lineage>
</organism>
<evidence type="ECO:0000256" key="4">
    <source>
        <dbReference type="ARBA" id="ARBA00019077"/>
    </source>
</evidence>
<dbReference type="GO" id="GO:0009245">
    <property type="term" value="P:lipid A biosynthetic process"/>
    <property type="evidence" value="ECO:0007669"/>
    <property type="project" value="TreeGrafter"/>
</dbReference>
<evidence type="ECO:0000256" key="1">
    <source>
        <dbReference type="ARBA" id="ARBA00003394"/>
    </source>
</evidence>
<dbReference type="Gene3D" id="3.40.50.2000">
    <property type="entry name" value="Glycogen Phosphorylase B"/>
    <property type="match status" value="1"/>
</dbReference>
<protein>
    <recommendedName>
        <fullName evidence="4 10">3-deoxy-D-manno-octulosonic acid transferase</fullName>
        <shortName evidence="10">Kdo transferase</shortName>
        <ecNumber evidence="3 10">2.4.99.12</ecNumber>
    </recommendedName>
    <alternativeName>
        <fullName evidence="6 10">Lipid IV(A) 3-deoxy-D-manno-octulosonic acid transferase</fullName>
    </alternativeName>
</protein>
<evidence type="ECO:0000256" key="2">
    <source>
        <dbReference type="ARBA" id="ARBA00004713"/>
    </source>
</evidence>
<dbReference type="EC" id="2.4.99.12" evidence="3 10"/>
<accession>A0A1H3IBQ5</accession>
<evidence type="ECO:0000256" key="9">
    <source>
        <dbReference type="PIRSR" id="PIRSR639901-2"/>
    </source>
</evidence>
<dbReference type="AlphaFoldDB" id="A0A1H3IBQ5"/>
<comment type="similarity">
    <text evidence="10">Belongs to the glycosyltransferase group 1 family.</text>
</comment>
<comment type="subcellular location">
    <subcellularLocation>
        <location evidence="10">Cell membrane</location>
    </subcellularLocation>
</comment>
<dbReference type="InterPro" id="IPR038107">
    <property type="entry name" value="Glycos_transf_N_sf"/>
</dbReference>
<evidence type="ECO:0000256" key="8">
    <source>
        <dbReference type="PIRSR" id="PIRSR639901-1"/>
    </source>
</evidence>
<dbReference type="STRING" id="576131.SAMN05444486_101984"/>
<evidence type="ECO:0000256" key="7">
    <source>
        <dbReference type="ARBA" id="ARBA00049183"/>
    </source>
</evidence>
<evidence type="ECO:0000256" key="10">
    <source>
        <dbReference type="RuleBase" id="RU365103"/>
    </source>
</evidence>
<evidence type="ECO:0000313" key="13">
    <source>
        <dbReference type="Proteomes" id="UP000199026"/>
    </source>
</evidence>
<dbReference type="Proteomes" id="UP000199026">
    <property type="component" value="Unassembled WGS sequence"/>
</dbReference>
<dbReference type="PANTHER" id="PTHR42755:SF1">
    <property type="entry name" value="3-DEOXY-D-MANNO-OCTULOSONIC ACID TRANSFERASE, MITOCHONDRIAL-RELATED"/>
    <property type="match status" value="1"/>
</dbReference>
<keyword evidence="10" id="KW-0472">Membrane</keyword>
<dbReference type="UniPathway" id="UPA00958"/>
<dbReference type="EMBL" id="FNPR01000001">
    <property type="protein sequence ID" value="SDY25186.1"/>
    <property type="molecule type" value="Genomic_DNA"/>
</dbReference>
<sequence length="408" mass="43138">MATPLLPAAYFAATSTAPWLLLRAARAAHLRQNAPVVRLPERFGEATLQRPKGKLIWLHAASVGEIQSAAALAPYLAAHATLLVTTSTQTGAERAAQVLPEGCIHQFQPVDTARAVSSFLSHWQPDLALFVEGDLWPRMCRNLARRGTPAALLNARASKSRARFPRSYGYMLAPFRLITCQTEAVRAGLMALGLPGDRLKCLGDLKADLPATSISESALDAFQTAAKGRPVWAAVSTHPADEAHVLAAHRTLLTNTPDALLLWLPRHPARAEAIRAAADGLSLSQRSQGEAPTEKTQILLADTLGEAGAAFATASTVFLGGGFGREGGHNPYEPAKAGAFVLSGPRVNNFSAAYARLAVDGFTELVADTATLTEALGSRLSKPHQAPWQGSETNAAAATMNALAAYLP</sequence>
<keyword evidence="13" id="KW-1185">Reference proteome</keyword>
<comment type="pathway">
    <text evidence="2 10">Bacterial outer membrane biogenesis; LPS core biosynthesis.</text>
</comment>
<gene>
    <name evidence="12" type="ORF">SAMN05444486_101984</name>
</gene>
<name>A0A1H3IBQ5_9RHOB</name>